<dbReference type="SUPFAM" id="SSF57701">
    <property type="entry name" value="Zn2/Cys6 DNA-binding domain"/>
    <property type="match status" value="1"/>
</dbReference>
<dbReference type="CDD" id="cd00067">
    <property type="entry name" value="GAL4"/>
    <property type="match status" value="1"/>
</dbReference>
<feature type="domain" description="Zn(2)-C6 fungal-type" evidence="7">
    <location>
        <begin position="255"/>
        <end position="289"/>
    </location>
</feature>
<evidence type="ECO:0000256" key="3">
    <source>
        <dbReference type="ARBA" id="ARBA00023015"/>
    </source>
</evidence>
<dbReference type="Pfam" id="PF00172">
    <property type="entry name" value="Zn_clus"/>
    <property type="match status" value="1"/>
</dbReference>
<dbReference type="PANTHER" id="PTHR47338">
    <property type="entry name" value="ZN(II)2CYS6 TRANSCRIPTION FACTOR (EUROFUNG)-RELATED"/>
    <property type="match status" value="1"/>
</dbReference>
<dbReference type="InterPro" id="IPR050815">
    <property type="entry name" value="TF_fung"/>
</dbReference>
<dbReference type="PANTHER" id="PTHR47338:SF7">
    <property type="entry name" value="ZN(II)2CYS6 TRANSCRIPTION FACTOR (EUROFUNG)"/>
    <property type="match status" value="1"/>
</dbReference>
<dbReference type="GO" id="GO:0000981">
    <property type="term" value="F:DNA-binding transcription factor activity, RNA polymerase II-specific"/>
    <property type="evidence" value="ECO:0007669"/>
    <property type="project" value="InterPro"/>
</dbReference>
<dbReference type="InterPro" id="IPR036864">
    <property type="entry name" value="Zn2-C6_fun-type_DNA-bd_sf"/>
</dbReference>
<feature type="compositionally biased region" description="Pro residues" evidence="6">
    <location>
        <begin position="19"/>
        <end position="28"/>
    </location>
</feature>
<dbReference type="GO" id="GO:0008270">
    <property type="term" value="F:zinc ion binding"/>
    <property type="evidence" value="ECO:0007669"/>
    <property type="project" value="InterPro"/>
</dbReference>
<dbReference type="Proteomes" id="UP000193067">
    <property type="component" value="Unassembled WGS sequence"/>
</dbReference>
<name>A0A1Y2I7H6_TRAC3</name>
<evidence type="ECO:0000313" key="8">
    <source>
        <dbReference type="EMBL" id="OSC96583.1"/>
    </source>
</evidence>
<dbReference type="AlphaFoldDB" id="A0A1Y2I7H6"/>
<keyword evidence="2" id="KW-0479">Metal-binding</keyword>
<feature type="compositionally biased region" description="Low complexity" evidence="6">
    <location>
        <begin position="176"/>
        <end position="220"/>
    </location>
</feature>
<feature type="region of interest" description="Disordered" evidence="6">
    <location>
        <begin position="285"/>
        <end position="308"/>
    </location>
</feature>
<gene>
    <name evidence="8" type="ORF">PYCCODRAFT_1420860</name>
</gene>
<dbReference type="EMBL" id="KZ084174">
    <property type="protein sequence ID" value="OSC96583.1"/>
    <property type="molecule type" value="Genomic_DNA"/>
</dbReference>
<keyword evidence="5" id="KW-0539">Nucleus</keyword>
<evidence type="ECO:0000259" key="7">
    <source>
        <dbReference type="PROSITE" id="PS50048"/>
    </source>
</evidence>
<dbReference type="PROSITE" id="PS50048">
    <property type="entry name" value="ZN2_CY6_FUNGAL_2"/>
    <property type="match status" value="1"/>
</dbReference>
<feature type="compositionally biased region" description="Polar residues" evidence="6">
    <location>
        <begin position="100"/>
        <end position="110"/>
    </location>
</feature>
<evidence type="ECO:0000256" key="6">
    <source>
        <dbReference type="SAM" id="MobiDB-lite"/>
    </source>
</evidence>
<evidence type="ECO:0000256" key="4">
    <source>
        <dbReference type="ARBA" id="ARBA00023163"/>
    </source>
</evidence>
<dbReference type="SMART" id="SM00066">
    <property type="entry name" value="GAL4"/>
    <property type="match status" value="1"/>
</dbReference>
<comment type="subcellular location">
    <subcellularLocation>
        <location evidence="1">Nucleus</location>
    </subcellularLocation>
</comment>
<protein>
    <recommendedName>
        <fullName evidence="7">Zn(2)-C6 fungal-type domain-containing protein</fullName>
    </recommendedName>
</protein>
<evidence type="ECO:0000313" key="9">
    <source>
        <dbReference type="Proteomes" id="UP000193067"/>
    </source>
</evidence>
<feature type="compositionally biased region" description="Polar residues" evidence="6">
    <location>
        <begin position="72"/>
        <end position="88"/>
    </location>
</feature>
<reference evidence="8 9" key="1">
    <citation type="journal article" date="2015" name="Biotechnol. Biofuels">
        <title>Enhanced degradation of softwood versus hardwood by the white-rot fungus Pycnoporus coccineus.</title>
        <authorList>
            <person name="Couturier M."/>
            <person name="Navarro D."/>
            <person name="Chevret D."/>
            <person name="Henrissat B."/>
            <person name="Piumi F."/>
            <person name="Ruiz-Duenas F.J."/>
            <person name="Martinez A.T."/>
            <person name="Grigoriev I.V."/>
            <person name="Riley R."/>
            <person name="Lipzen A."/>
            <person name="Berrin J.G."/>
            <person name="Master E.R."/>
            <person name="Rosso M.N."/>
        </authorList>
    </citation>
    <scope>NUCLEOTIDE SEQUENCE [LARGE SCALE GENOMIC DNA]</scope>
    <source>
        <strain evidence="8 9">BRFM310</strain>
    </source>
</reference>
<accession>A0A1Y2I7H6</accession>
<feature type="compositionally biased region" description="Basic and acidic residues" evidence="6">
    <location>
        <begin position="132"/>
        <end position="149"/>
    </location>
</feature>
<sequence length="983" mass="108555">MSSHPPPRPLPDLSNDSPTPGPSQPRPPGYSAQDGNTALRTFPQHSESSHVNSSGIVPSSKRHGRLKRPSTALPSGTDFSATPSSQFPSVDLESAKRVSVNVQNTRSETFGHSIARPELAIDQHRASAAPSKDSEPRGPSRSHSTDNKNDNVVNNSADPPSNASVKSKPKRPAPPTTSASVTSPESSSSPASSSHAQSTSSPPTTVESSIPATQDTQDSQDAQDEQSVAKKPRIQLSADQPLTSHGKPRERVFVACVQCRTRKVRCDGGKPECFNCSRRNDFSTGPCSYDAAPRRRGKDRTPGSRKLAPYIPKKTRTTRSRLEEEAKRKKLENLERATSYGASRSVSRQPEYIEGSSAVPIAHSGVPFDFTLDSLLLQPSDFLLAPDLQSSSSYGTVYEVSQDQDDSEPTEIMTVPSVQFTRETWWDALLTLYAAPLDNPGQLPHMTIDLRNRTTERVAADLRFLFKVAIHWYSFINIPRFFAALFNPTRRSAIQPSLILGLLGLATLNQSSELELGARGREKALRLIDQAHATFNASVNSGWIDVGLVQAAWILAVFEIHAHPKLSGPRTKEAMAMLDSLIRCLSLTTLDVDDPRASVFMPHSVPIVQSDPMAIATGYDPHMRGTLPYPPAAGYVPSPAPSALVTTGAAGPTPGAPPAAQKWHCGCQAYSLQYHWPSTQDLAPQWAHMPMWPKNVSEGEMQKEECRRLVWSAVMLTATHNTKTTAGTDWEPQHLWIKDPANYALLFPGENLAPPGSLSIASSKDSVWALYMRALLLWHSCLRMRCDMSLCDADRAQYAMRAWLEIDRIEGMLDRHSCIVETGFVVQVREILFNTRMCVSHEFQRYIPEATTAPGQLFYHDKATRFLGYQLGIARYFARCIRDPDAHANDHARRNFIIFWFMSQITRAIALWNADHTLMIALDVARHCADAAEHLMLIWPSPGQRREYEQLRERLVQTCLLAGVPPPPPVIGRTSATMPTRLM</sequence>
<keyword evidence="9" id="KW-1185">Reference proteome</keyword>
<evidence type="ECO:0000256" key="1">
    <source>
        <dbReference type="ARBA" id="ARBA00004123"/>
    </source>
</evidence>
<proteinExistence type="predicted"/>
<feature type="compositionally biased region" description="Pro residues" evidence="6">
    <location>
        <begin position="1"/>
        <end position="10"/>
    </location>
</feature>
<dbReference type="GO" id="GO:0005634">
    <property type="term" value="C:nucleus"/>
    <property type="evidence" value="ECO:0007669"/>
    <property type="project" value="UniProtKB-SubCell"/>
</dbReference>
<keyword evidence="4" id="KW-0804">Transcription</keyword>
<dbReference type="Gene3D" id="4.10.240.10">
    <property type="entry name" value="Zn(2)-C6 fungal-type DNA-binding domain"/>
    <property type="match status" value="1"/>
</dbReference>
<feature type="compositionally biased region" description="Polar residues" evidence="6">
    <location>
        <begin position="33"/>
        <end position="57"/>
    </location>
</feature>
<feature type="region of interest" description="Disordered" evidence="6">
    <location>
        <begin position="1"/>
        <end position="246"/>
    </location>
</feature>
<dbReference type="OrthoDB" id="2123952at2759"/>
<organism evidence="8 9">
    <name type="scientific">Trametes coccinea (strain BRFM310)</name>
    <name type="common">Pycnoporus coccineus</name>
    <dbReference type="NCBI Taxonomy" id="1353009"/>
    <lineage>
        <taxon>Eukaryota</taxon>
        <taxon>Fungi</taxon>
        <taxon>Dikarya</taxon>
        <taxon>Basidiomycota</taxon>
        <taxon>Agaricomycotina</taxon>
        <taxon>Agaricomycetes</taxon>
        <taxon>Polyporales</taxon>
        <taxon>Polyporaceae</taxon>
        <taxon>Trametes</taxon>
    </lineage>
</organism>
<feature type="compositionally biased region" description="Polar residues" evidence="6">
    <location>
        <begin position="150"/>
        <end position="165"/>
    </location>
</feature>
<dbReference type="InterPro" id="IPR001138">
    <property type="entry name" value="Zn2Cys6_DnaBD"/>
</dbReference>
<keyword evidence="3" id="KW-0805">Transcription regulation</keyword>
<evidence type="ECO:0000256" key="2">
    <source>
        <dbReference type="ARBA" id="ARBA00022723"/>
    </source>
</evidence>
<evidence type="ECO:0000256" key="5">
    <source>
        <dbReference type="ARBA" id="ARBA00023242"/>
    </source>
</evidence>